<dbReference type="InterPro" id="IPR040441">
    <property type="entry name" value="CFA20/CFAP20DC"/>
</dbReference>
<dbReference type="EMBL" id="JAQQBS010000002">
    <property type="protein sequence ID" value="KAK0171704.1"/>
    <property type="molecule type" value="Genomic_DNA"/>
</dbReference>
<keyword evidence="3" id="KW-1185">Reference proteome</keyword>
<evidence type="ECO:0000259" key="1">
    <source>
        <dbReference type="Pfam" id="PF05018"/>
    </source>
</evidence>
<feature type="domain" description="CFA20" evidence="1">
    <location>
        <begin position="3"/>
        <end position="192"/>
    </location>
</feature>
<evidence type="ECO:0000313" key="2">
    <source>
        <dbReference type="EMBL" id="KAK0171704.1"/>
    </source>
</evidence>
<dbReference type="Proteomes" id="UP001168990">
    <property type="component" value="Unassembled WGS sequence"/>
</dbReference>
<accession>A0AA39FLA3</accession>
<proteinExistence type="predicted"/>
<dbReference type="InterPro" id="IPR007714">
    <property type="entry name" value="CFA20_dom"/>
</dbReference>
<protein>
    <recommendedName>
        <fullName evidence="1">CFA20 domain-containing protein</fullName>
    </recommendedName>
</protein>
<gene>
    <name evidence="2" type="ORF">PV328_005124</name>
</gene>
<name>A0AA39FLA3_9HYME</name>
<dbReference type="PANTHER" id="PTHR12458">
    <property type="entry name" value="ORF PROTEIN"/>
    <property type="match status" value="1"/>
</dbReference>
<reference evidence="2" key="2">
    <citation type="submission" date="2023-03" db="EMBL/GenBank/DDBJ databases">
        <authorList>
            <person name="Inwood S.N."/>
            <person name="Skelly J.G."/>
            <person name="Guhlin J."/>
            <person name="Harrop T.W.R."/>
            <person name="Goldson S.G."/>
            <person name="Dearden P.K."/>
        </authorList>
    </citation>
    <scope>NUCLEOTIDE SEQUENCE</scope>
    <source>
        <strain evidence="2">Irish</strain>
        <tissue evidence="2">Whole body</tissue>
    </source>
</reference>
<evidence type="ECO:0000313" key="3">
    <source>
        <dbReference type="Proteomes" id="UP001168990"/>
    </source>
</evidence>
<organism evidence="2 3">
    <name type="scientific">Microctonus aethiopoides</name>
    <dbReference type="NCBI Taxonomy" id="144406"/>
    <lineage>
        <taxon>Eukaryota</taxon>
        <taxon>Metazoa</taxon>
        <taxon>Ecdysozoa</taxon>
        <taxon>Arthropoda</taxon>
        <taxon>Hexapoda</taxon>
        <taxon>Insecta</taxon>
        <taxon>Pterygota</taxon>
        <taxon>Neoptera</taxon>
        <taxon>Endopterygota</taxon>
        <taxon>Hymenoptera</taxon>
        <taxon>Apocrita</taxon>
        <taxon>Ichneumonoidea</taxon>
        <taxon>Braconidae</taxon>
        <taxon>Euphorinae</taxon>
        <taxon>Microctonus</taxon>
    </lineage>
</organism>
<sequence>MNKFQCNGFESLLCSINERPLELWSKCVSLEGSIKRVEDTSLNGDKVIEIIGKSERSNCKDYIATSISCPAESTDFLNTNLPVLIFVIKNLKREGKIEFQLVDQSNFRRRIVLITNTTREKIPKVSPTSAFLPFVLEEDWNILEINLQNLCLNVYGTEYQSLQRLIVHPNFRIRRIYLQDRHYEHDETPKELYQALIDLYAMRRTFKYVDKNCQTHPPISVKKLSIIKTVKKKRKKNPEVSM</sequence>
<comment type="caution">
    <text evidence="2">The sequence shown here is derived from an EMBL/GenBank/DDBJ whole genome shotgun (WGS) entry which is preliminary data.</text>
</comment>
<reference evidence="2" key="1">
    <citation type="journal article" date="2023" name="bioRxiv">
        <title>Scaffold-level genome assemblies of two parasitoid biocontrol wasps reveal the parthenogenesis mechanism and an associated novel virus.</title>
        <authorList>
            <person name="Inwood S."/>
            <person name="Skelly J."/>
            <person name="Guhlin J."/>
            <person name="Harrop T."/>
            <person name="Goldson S."/>
            <person name="Dearden P."/>
        </authorList>
    </citation>
    <scope>NUCLEOTIDE SEQUENCE</scope>
    <source>
        <strain evidence="2">Irish</strain>
        <tissue evidence="2">Whole body</tissue>
    </source>
</reference>
<dbReference type="AlphaFoldDB" id="A0AA39FLA3"/>
<dbReference type="Pfam" id="PF05018">
    <property type="entry name" value="CFA20_dom"/>
    <property type="match status" value="1"/>
</dbReference>